<evidence type="ECO:0000313" key="2">
    <source>
        <dbReference type="EMBL" id="KAL0168081.1"/>
    </source>
</evidence>
<dbReference type="InterPro" id="IPR049126">
    <property type="entry name" value="FAN1-like_TPR"/>
</dbReference>
<evidence type="ECO:0000259" key="1">
    <source>
        <dbReference type="Pfam" id="PF21170"/>
    </source>
</evidence>
<dbReference type="Pfam" id="PF21170">
    <property type="entry name" value="FAN1_TPR"/>
    <property type="match status" value="1"/>
</dbReference>
<sequence>AICAIRDGLNDPLVRTGHKLSLHQRASRMKESASLKKYRLLLRDLPTVHVQDVTH</sequence>
<proteinExistence type="predicted"/>
<comment type="caution">
    <text evidence="2">The sequence shown here is derived from an EMBL/GenBank/DDBJ whole genome shotgun (WGS) entry which is preliminary data.</text>
</comment>
<gene>
    <name evidence="2" type="ORF">M9458_036303</name>
</gene>
<organism evidence="2 3">
    <name type="scientific">Cirrhinus mrigala</name>
    <name type="common">Mrigala</name>
    <dbReference type="NCBI Taxonomy" id="683832"/>
    <lineage>
        <taxon>Eukaryota</taxon>
        <taxon>Metazoa</taxon>
        <taxon>Chordata</taxon>
        <taxon>Craniata</taxon>
        <taxon>Vertebrata</taxon>
        <taxon>Euteleostomi</taxon>
        <taxon>Actinopterygii</taxon>
        <taxon>Neopterygii</taxon>
        <taxon>Teleostei</taxon>
        <taxon>Ostariophysi</taxon>
        <taxon>Cypriniformes</taxon>
        <taxon>Cyprinidae</taxon>
        <taxon>Labeoninae</taxon>
        <taxon>Labeonini</taxon>
        <taxon>Cirrhinus</taxon>
    </lineage>
</organism>
<dbReference type="Proteomes" id="UP001529510">
    <property type="component" value="Unassembled WGS sequence"/>
</dbReference>
<evidence type="ECO:0000313" key="3">
    <source>
        <dbReference type="Proteomes" id="UP001529510"/>
    </source>
</evidence>
<feature type="non-terminal residue" evidence="2">
    <location>
        <position position="55"/>
    </location>
</feature>
<feature type="domain" description="Fanconi-associated nuclease 1-like TPR" evidence="1">
    <location>
        <begin position="1"/>
        <end position="30"/>
    </location>
</feature>
<accession>A0ABD0P494</accession>
<name>A0ABD0P494_CIRMR</name>
<feature type="non-terminal residue" evidence="2">
    <location>
        <position position="1"/>
    </location>
</feature>
<keyword evidence="3" id="KW-1185">Reference proteome</keyword>
<dbReference type="EMBL" id="JAMKFB020000018">
    <property type="protein sequence ID" value="KAL0168081.1"/>
    <property type="molecule type" value="Genomic_DNA"/>
</dbReference>
<dbReference type="AlphaFoldDB" id="A0ABD0P494"/>
<reference evidence="2 3" key="1">
    <citation type="submission" date="2024-05" db="EMBL/GenBank/DDBJ databases">
        <title>Genome sequencing and assembly of Indian major carp, Cirrhinus mrigala (Hamilton, 1822).</title>
        <authorList>
            <person name="Mohindra V."/>
            <person name="Chowdhury L.M."/>
            <person name="Lal K."/>
            <person name="Jena J.K."/>
        </authorList>
    </citation>
    <scope>NUCLEOTIDE SEQUENCE [LARGE SCALE GENOMIC DNA]</scope>
    <source>
        <strain evidence="2">CM1030</strain>
        <tissue evidence="2">Blood</tissue>
    </source>
</reference>
<protein>
    <recommendedName>
        <fullName evidence="1">Fanconi-associated nuclease 1-like TPR domain-containing protein</fullName>
    </recommendedName>
</protein>